<dbReference type="EMBL" id="CAADRA010006428">
    <property type="protein sequence ID" value="VFT95450.1"/>
    <property type="molecule type" value="Genomic_DNA"/>
</dbReference>
<dbReference type="PANTHER" id="PTHR12630">
    <property type="entry name" value="N-LINKED OLIGOSACCHARIDE PROCESSING"/>
    <property type="match status" value="1"/>
</dbReference>
<organism evidence="6 7">
    <name type="scientific">Aphanomyces stellatus</name>
    <dbReference type="NCBI Taxonomy" id="120398"/>
    <lineage>
        <taxon>Eukaryota</taxon>
        <taxon>Sar</taxon>
        <taxon>Stramenopiles</taxon>
        <taxon>Oomycota</taxon>
        <taxon>Saprolegniomycetes</taxon>
        <taxon>Saprolegniales</taxon>
        <taxon>Verrucalvaceae</taxon>
        <taxon>Aphanomyces</taxon>
    </lineage>
</organism>
<dbReference type="InterPro" id="IPR036055">
    <property type="entry name" value="LDL_receptor-like_sf"/>
</dbReference>
<dbReference type="Proteomes" id="UP000332933">
    <property type="component" value="Unassembled WGS sequence"/>
</dbReference>
<keyword evidence="3" id="KW-0812">Transmembrane</keyword>
<keyword evidence="3" id="KW-1133">Transmembrane helix</keyword>
<dbReference type="OrthoDB" id="47398at2759"/>
<dbReference type="EMBL" id="VJMH01006407">
    <property type="protein sequence ID" value="KAF0689871.1"/>
    <property type="molecule type" value="Genomic_DNA"/>
</dbReference>
<dbReference type="GO" id="GO:0017177">
    <property type="term" value="C:glucosidase II complex"/>
    <property type="evidence" value="ECO:0007669"/>
    <property type="project" value="TreeGrafter"/>
</dbReference>
<keyword evidence="1" id="KW-1015">Disulfide bond</keyword>
<evidence type="ECO:0000313" key="7">
    <source>
        <dbReference type="Proteomes" id="UP000332933"/>
    </source>
</evidence>
<evidence type="ECO:0000259" key="4">
    <source>
        <dbReference type="Pfam" id="PF12999"/>
    </source>
</evidence>
<evidence type="ECO:0000313" key="5">
    <source>
        <dbReference type="EMBL" id="KAF0689871.1"/>
    </source>
</evidence>
<dbReference type="InterPro" id="IPR039794">
    <property type="entry name" value="Gtb1-like"/>
</dbReference>
<keyword evidence="3" id="KW-0472">Membrane</keyword>
<feature type="transmembrane region" description="Helical" evidence="3">
    <location>
        <begin position="38"/>
        <end position="55"/>
    </location>
</feature>
<feature type="region of interest" description="Disordered" evidence="2">
    <location>
        <begin position="1"/>
        <end position="21"/>
    </location>
</feature>
<reference evidence="5" key="2">
    <citation type="submission" date="2019-06" db="EMBL/GenBank/DDBJ databases">
        <title>Genomics analysis of Aphanomyces spp. identifies a new class of oomycete effector associated with host adaptation.</title>
        <authorList>
            <person name="Gaulin E."/>
        </authorList>
    </citation>
    <scope>NUCLEOTIDE SEQUENCE</scope>
    <source>
        <strain evidence="5">CBS 578.67</strain>
    </source>
</reference>
<evidence type="ECO:0000313" key="6">
    <source>
        <dbReference type="EMBL" id="VFT95450.1"/>
    </source>
</evidence>
<dbReference type="PANTHER" id="PTHR12630:SF1">
    <property type="entry name" value="GLUCOSIDASE 2 SUBUNIT BETA"/>
    <property type="match status" value="1"/>
</dbReference>
<proteinExistence type="predicted"/>
<feature type="compositionally biased region" description="Basic residues" evidence="2">
    <location>
        <begin position="1"/>
        <end position="10"/>
    </location>
</feature>
<reference evidence="6 7" key="1">
    <citation type="submission" date="2019-03" db="EMBL/GenBank/DDBJ databases">
        <authorList>
            <person name="Gaulin E."/>
            <person name="Dumas B."/>
        </authorList>
    </citation>
    <scope>NUCLEOTIDE SEQUENCE [LARGE SCALE GENOMIC DNA]</scope>
    <source>
        <strain evidence="6">CBS 568.67</strain>
    </source>
</reference>
<sequence length="156" mass="17138">MDGSTRNRRARPSEGLRQAYSDAEEKRRSRWLAHLTRHGWKLLLLVCIMGAVVLLQRRDTGIPKSAAASSISLRQEGRVYSCGIQRRVVLAARHMNDDFCDCMEDGLDEPLTSACSHVMPPMQFPCGGGGGMIPTTRVRDGICDCGDCSDEVSVSP</sequence>
<evidence type="ECO:0000256" key="3">
    <source>
        <dbReference type="SAM" id="Phobius"/>
    </source>
</evidence>
<accession>A0A485LAT5</accession>
<gene>
    <name evidence="6" type="primary">Aste57867_18716</name>
    <name evidence="5" type="ORF">As57867_018652</name>
    <name evidence="6" type="ORF">ASTE57867_18716</name>
</gene>
<evidence type="ECO:0000256" key="1">
    <source>
        <dbReference type="ARBA" id="ARBA00023157"/>
    </source>
</evidence>
<evidence type="ECO:0000256" key="2">
    <source>
        <dbReference type="SAM" id="MobiDB-lite"/>
    </source>
</evidence>
<dbReference type="GO" id="GO:0006491">
    <property type="term" value="P:N-glycan processing"/>
    <property type="evidence" value="ECO:0007669"/>
    <property type="project" value="TreeGrafter"/>
</dbReference>
<feature type="domain" description="Glucosidase II beta subunit N-terminal" evidence="4">
    <location>
        <begin position="77"/>
        <end position="153"/>
    </location>
</feature>
<dbReference type="InterPro" id="IPR028146">
    <property type="entry name" value="PRKCSH_N"/>
</dbReference>
<dbReference type="SUPFAM" id="SSF57424">
    <property type="entry name" value="LDL receptor-like module"/>
    <property type="match status" value="1"/>
</dbReference>
<dbReference type="AlphaFoldDB" id="A0A485LAT5"/>
<keyword evidence="7" id="KW-1185">Reference proteome</keyword>
<protein>
    <submittedName>
        <fullName evidence="6">Aste57867_18716 protein</fullName>
    </submittedName>
</protein>
<dbReference type="Gene3D" id="4.10.400.10">
    <property type="entry name" value="Low-density Lipoprotein Receptor"/>
    <property type="match status" value="1"/>
</dbReference>
<dbReference type="Pfam" id="PF12999">
    <property type="entry name" value="PRKCSH-like"/>
    <property type="match status" value="1"/>
</dbReference>
<name>A0A485LAT5_9STRA</name>